<reference evidence="13 14" key="2">
    <citation type="journal article" date="2018" name="Hortic Res">
        <title>Improved Brassica rapa reference genome by single-molecule sequencing and chromosome conformation capture technologies.</title>
        <authorList>
            <person name="Zhang L."/>
            <person name="Cai X."/>
            <person name="Wu J."/>
            <person name="Liu M."/>
            <person name="Grob S."/>
            <person name="Cheng F."/>
            <person name="Liang J."/>
            <person name="Cai C."/>
            <person name="Liu Z."/>
            <person name="Liu B."/>
            <person name="Wang F."/>
            <person name="Li S."/>
            <person name="Liu F."/>
            <person name="Li X."/>
            <person name="Cheng L."/>
            <person name="Yang W."/>
            <person name="Li M.H."/>
            <person name="Grossniklaus U."/>
            <person name="Zheng H."/>
            <person name="Wang X."/>
        </authorList>
    </citation>
    <scope>NUCLEOTIDE SEQUENCE [LARGE SCALE GENOMIC DNA]</scope>
    <source>
        <strain evidence="13 14">cv. Chiifu-401-42</strain>
    </source>
</reference>
<evidence type="ECO:0000256" key="6">
    <source>
        <dbReference type="ARBA" id="ARBA00022737"/>
    </source>
</evidence>
<protein>
    <recommendedName>
        <fullName evidence="3">RING-type E3 ubiquitin transferase</fullName>
        <ecNumber evidence="3">2.3.2.27</ecNumber>
    </recommendedName>
</protein>
<proteinExistence type="predicted"/>
<keyword evidence="6" id="KW-0677">Repeat</keyword>
<reference evidence="13 14" key="1">
    <citation type="journal article" date="2011" name="Nat. Genet.">
        <title>The genome of the mesopolyploid crop species Brassica rapa.</title>
        <authorList>
            <consortium name="Brassica rapa Genome Sequencing Project Consortium"/>
            <person name="Wang X."/>
            <person name="Wang H."/>
            <person name="Wang J."/>
            <person name="Sun R."/>
            <person name="Wu J."/>
            <person name="Liu S."/>
            <person name="Bai Y."/>
            <person name="Mun J.H."/>
            <person name="Bancroft I."/>
            <person name="Cheng F."/>
            <person name="Huang S."/>
            <person name="Li X."/>
            <person name="Hua W."/>
            <person name="Wang J."/>
            <person name="Wang X."/>
            <person name="Freeling M."/>
            <person name="Pires J.C."/>
            <person name="Paterson A.H."/>
            <person name="Chalhoub B."/>
            <person name="Wang B."/>
            <person name="Hayward A."/>
            <person name="Sharpe A.G."/>
            <person name="Park B.S."/>
            <person name="Weisshaar B."/>
            <person name="Liu B."/>
            <person name="Li B."/>
            <person name="Liu B."/>
            <person name="Tong C."/>
            <person name="Song C."/>
            <person name="Duran C."/>
            <person name="Peng C."/>
            <person name="Geng C."/>
            <person name="Koh C."/>
            <person name="Lin C."/>
            <person name="Edwards D."/>
            <person name="Mu D."/>
            <person name="Shen D."/>
            <person name="Soumpourou E."/>
            <person name="Li F."/>
            <person name="Fraser F."/>
            <person name="Conant G."/>
            <person name="Lassalle G."/>
            <person name="King G.J."/>
            <person name="Bonnema G."/>
            <person name="Tang H."/>
            <person name="Wang H."/>
            <person name="Belcram H."/>
            <person name="Zhou H."/>
            <person name="Hirakawa H."/>
            <person name="Abe H."/>
            <person name="Guo H."/>
            <person name="Wang H."/>
            <person name="Jin H."/>
            <person name="Parkin I.A."/>
            <person name="Batley J."/>
            <person name="Kim J.S."/>
            <person name="Just J."/>
            <person name="Li J."/>
            <person name="Xu J."/>
            <person name="Deng J."/>
            <person name="Kim J.A."/>
            <person name="Li J."/>
            <person name="Yu J."/>
            <person name="Meng J."/>
            <person name="Wang J."/>
            <person name="Min J."/>
            <person name="Poulain J."/>
            <person name="Wang J."/>
            <person name="Hatakeyama K."/>
            <person name="Wu K."/>
            <person name="Wang L."/>
            <person name="Fang L."/>
            <person name="Trick M."/>
            <person name="Links M.G."/>
            <person name="Zhao M."/>
            <person name="Jin M."/>
            <person name="Ramchiary N."/>
            <person name="Drou N."/>
            <person name="Berkman P.J."/>
            <person name="Cai Q."/>
            <person name="Huang Q."/>
            <person name="Li R."/>
            <person name="Tabata S."/>
            <person name="Cheng S."/>
            <person name="Zhang S."/>
            <person name="Zhang S."/>
            <person name="Huang S."/>
            <person name="Sato S."/>
            <person name="Sun S."/>
            <person name="Kwon S.J."/>
            <person name="Choi S.R."/>
            <person name="Lee T.H."/>
            <person name="Fan W."/>
            <person name="Zhao X."/>
            <person name="Tan X."/>
            <person name="Xu X."/>
            <person name="Wang Y."/>
            <person name="Qiu Y."/>
            <person name="Yin Y."/>
            <person name="Li Y."/>
            <person name="Du Y."/>
            <person name="Liao Y."/>
            <person name="Lim Y."/>
            <person name="Narusaka Y."/>
            <person name="Wang Y."/>
            <person name="Wang Z."/>
            <person name="Li Z."/>
            <person name="Wang Z."/>
            <person name="Xiong Z."/>
            <person name="Zhang Z."/>
        </authorList>
    </citation>
    <scope>NUCLEOTIDE SEQUENCE [LARGE SCALE GENOMIC DNA]</scope>
    <source>
        <strain evidence="13 14">cv. Chiifu-401-42</strain>
    </source>
</reference>
<feature type="region of interest" description="Disordered" evidence="11">
    <location>
        <begin position="193"/>
        <end position="212"/>
    </location>
</feature>
<dbReference type="AlphaFoldDB" id="M4DV72"/>
<evidence type="ECO:0000256" key="1">
    <source>
        <dbReference type="ARBA" id="ARBA00000900"/>
    </source>
</evidence>
<dbReference type="Proteomes" id="UP000011750">
    <property type="component" value="Chromosome A02"/>
</dbReference>
<organism evidence="13 14">
    <name type="scientific">Brassica campestris</name>
    <name type="common">Field mustard</name>
    <dbReference type="NCBI Taxonomy" id="3711"/>
    <lineage>
        <taxon>Eukaryota</taxon>
        <taxon>Viridiplantae</taxon>
        <taxon>Streptophyta</taxon>
        <taxon>Embryophyta</taxon>
        <taxon>Tracheophyta</taxon>
        <taxon>Spermatophyta</taxon>
        <taxon>Magnoliopsida</taxon>
        <taxon>eudicotyledons</taxon>
        <taxon>Gunneridae</taxon>
        <taxon>Pentapetalae</taxon>
        <taxon>rosids</taxon>
        <taxon>malvids</taxon>
        <taxon>Brassicales</taxon>
        <taxon>Brassicaceae</taxon>
        <taxon>Brassiceae</taxon>
        <taxon>Brassica</taxon>
    </lineage>
</organism>
<dbReference type="Pfam" id="PF24921">
    <property type="entry name" value="RING_XB3-XBAT31"/>
    <property type="match status" value="1"/>
</dbReference>
<feature type="compositionally biased region" description="Basic and acidic residues" evidence="11">
    <location>
        <begin position="203"/>
        <end position="212"/>
    </location>
</feature>
<evidence type="ECO:0000256" key="10">
    <source>
        <dbReference type="ARBA" id="ARBA00023043"/>
    </source>
</evidence>
<keyword evidence="8" id="KW-0833">Ubl conjugation pathway</keyword>
<evidence type="ECO:0000256" key="7">
    <source>
        <dbReference type="ARBA" id="ARBA00022771"/>
    </source>
</evidence>
<evidence type="ECO:0000256" key="5">
    <source>
        <dbReference type="ARBA" id="ARBA00022723"/>
    </source>
</evidence>
<dbReference type="GO" id="GO:0008270">
    <property type="term" value="F:zinc ion binding"/>
    <property type="evidence" value="ECO:0007669"/>
    <property type="project" value="UniProtKB-KW"/>
</dbReference>
<keyword evidence="9" id="KW-0862">Zinc</keyword>
<keyword evidence="5" id="KW-0479">Metal-binding</keyword>
<feature type="domain" description="E3 ubiquitin-protein ligase XB3-like RING finger" evidence="12">
    <location>
        <begin position="45"/>
        <end position="101"/>
    </location>
</feature>
<keyword evidence="10" id="KW-0040">ANK repeat</keyword>
<evidence type="ECO:0000256" key="8">
    <source>
        <dbReference type="ARBA" id="ARBA00022786"/>
    </source>
</evidence>
<dbReference type="GO" id="GO:0061630">
    <property type="term" value="F:ubiquitin protein ligase activity"/>
    <property type="evidence" value="ECO:0007669"/>
    <property type="project" value="UniProtKB-EC"/>
</dbReference>
<comment type="catalytic activity">
    <reaction evidence="1">
        <text>S-ubiquitinyl-[E2 ubiquitin-conjugating enzyme]-L-cysteine + [acceptor protein]-L-lysine = [E2 ubiquitin-conjugating enzyme]-L-cysteine + N(6)-ubiquitinyl-[acceptor protein]-L-lysine.</text>
        <dbReference type="EC" id="2.3.2.27"/>
    </reaction>
</comment>
<keyword evidence="4" id="KW-0808">Transferase</keyword>
<evidence type="ECO:0000256" key="4">
    <source>
        <dbReference type="ARBA" id="ARBA00022679"/>
    </source>
</evidence>
<dbReference type="InterPro" id="IPR056760">
    <property type="entry name" value="RING_XB3-like"/>
</dbReference>
<keyword evidence="7" id="KW-0863">Zinc-finger</keyword>
<evidence type="ECO:0000256" key="3">
    <source>
        <dbReference type="ARBA" id="ARBA00012483"/>
    </source>
</evidence>
<evidence type="ECO:0000313" key="14">
    <source>
        <dbReference type="Proteomes" id="UP000011750"/>
    </source>
</evidence>
<dbReference type="eggNOG" id="ENOG502QR1Y">
    <property type="taxonomic scope" value="Eukaryota"/>
</dbReference>
<dbReference type="EnsemblPlants" id="Bra020415.1">
    <property type="protein sequence ID" value="Bra020415.1-P"/>
    <property type="gene ID" value="Bra020415"/>
</dbReference>
<evidence type="ECO:0000313" key="13">
    <source>
        <dbReference type="EnsemblPlants" id="Bra020415.1-P"/>
    </source>
</evidence>
<evidence type="ECO:0000256" key="2">
    <source>
        <dbReference type="ARBA" id="ARBA00004906"/>
    </source>
</evidence>
<keyword evidence="14" id="KW-1185">Reference proteome</keyword>
<accession>M4DV72</accession>
<evidence type="ECO:0000256" key="9">
    <source>
        <dbReference type="ARBA" id="ARBA00022833"/>
    </source>
</evidence>
<dbReference type="OMA" id="PCHDPCA"/>
<name>M4DV72_BRACM</name>
<comment type="pathway">
    <text evidence="2">Protein modification; protein ubiquitination.</text>
</comment>
<reference evidence="13" key="3">
    <citation type="submission" date="2023-03" db="UniProtKB">
        <authorList>
            <consortium name="EnsemblPlants"/>
        </authorList>
    </citation>
    <scope>IDENTIFICATION</scope>
    <source>
        <strain evidence="13">cv. Chiifu-401-42</strain>
    </source>
</reference>
<dbReference type="EC" id="2.3.2.27" evidence="3"/>
<dbReference type="Gramene" id="Bra020415.1">
    <property type="protein sequence ID" value="Bra020415.1-P"/>
    <property type="gene ID" value="Bra020415"/>
</dbReference>
<dbReference type="STRING" id="51351.M4DV72"/>
<sequence>MIFTQYKVKTKRANPDALSRLLSKLGFRECGWRRGDCLTPCHDPCAVCLERKCTVAADGCGHEFCTNWELYLSTTNRTSSKTPQATPGSDPCPLCRCGIVSFTKLPHKIPTTTATSSRTSLSFCTCSSSDVFNTGALLTDPHYSCKPVVSRTGSQSVGSSSSFRSLSCRFPPSLCLGGSDVVGTQSRLMNGSYSRSGLGAKKSTSEVEGKRY</sequence>
<dbReference type="HOGENOM" id="CLU_1301244_0_0_1"/>
<evidence type="ECO:0000259" key="12">
    <source>
        <dbReference type="Pfam" id="PF24921"/>
    </source>
</evidence>
<dbReference type="InParanoid" id="M4DV72"/>
<evidence type="ECO:0000256" key="11">
    <source>
        <dbReference type="SAM" id="MobiDB-lite"/>
    </source>
</evidence>